<evidence type="ECO:0000313" key="2">
    <source>
        <dbReference type="EMBL" id="OYD08934.1"/>
    </source>
</evidence>
<name>A0A235B9G5_9BACL</name>
<evidence type="ECO:0000313" key="3">
    <source>
        <dbReference type="Proteomes" id="UP000215459"/>
    </source>
</evidence>
<dbReference type="AlphaFoldDB" id="A0A235B9G5"/>
<sequence length="81" mass="9239">MERKKERKSLTFYLHDGILALLGGILVLSLESCLSDLILGIDPFQLGFGVWTYLGLAIVSFGLMQGLVRYGNPYWREWDED</sequence>
<feature type="transmembrane region" description="Helical" evidence="1">
    <location>
        <begin position="50"/>
        <end position="68"/>
    </location>
</feature>
<dbReference type="RefSeq" id="WP_094263282.1">
    <property type="nucleotide sequence ID" value="NZ_NOWF01000002.1"/>
</dbReference>
<gene>
    <name evidence="2" type="ORF">CHM34_03915</name>
</gene>
<dbReference type="Proteomes" id="UP000215459">
    <property type="component" value="Unassembled WGS sequence"/>
</dbReference>
<evidence type="ECO:0000256" key="1">
    <source>
        <dbReference type="SAM" id="Phobius"/>
    </source>
</evidence>
<reference evidence="2 3" key="1">
    <citation type="submission" date="2017-07" db="EMBL/GenBank/DDBJ databases">
        <title>The genome sequence of Paludifilum halophilum highlights mechanisms for microbial adaptation to high salt environemnts.</title>
        <authorList>
            <person name="Belbahri L."/>
        </authorList>
    </citation>
    <scope>NUCLEOTIDE SEQUENCE [LARGE SCALE GENOMIC DNA]</scope>
    <source>
        <strain evidence="2 3">DSM 102817</strain>
    </source>
</reference>
<comment type="caution">
    <text evidence="2">The sequence shown here is derived from an EMBL/GenBank/DDBJ whole genome shotgun (WGS) entry which is preliminary data.</text>
</comment>
<dbReference type="EMBL" id="NOWF01000002">
    <property type="protein sequence ID" value="OYD08934.1"/>
    <property type="molecule type" value="Genomic_DNA"/>
</dbReference>
<keyword evidence="1" id="KW-1133">Transmembrane helix</keyword>
<organism evidence="2 3">
    <name type="scientific">Paludifilum halophilum</name>
    <dbReference type="NCBI Taxonomy" id="1642702"/>
    <lineage>
        <taxon>Bacteria</taxon>
        <taxon>Bacillati</taxon>
        <taxon>Bacillota</taxon>
        <taxon>Bacilli</taxon>
        <taxon>Bacillales</taxon>
        <taxon>Thermoactinomycetaceae</taxon>
        <taxon>Paludifilum</taxon>
    </lineage>
</organism>
<protein>
    <submittedName>
        <fullName evidence="2">Uncharacterized protein</fullName>
    </submittedName>
</protein>
<feature type="transmembrane region" description="Helical" evidence="1">
    <location>
        <begin position="12"/>
        <end position="30"/>
    </location>
</feature>
<keyword evidence="3" id="KW-1185">Reference proteome</keyword>
<accession>A0A235B9G5</accession>
<keyword evidence="1" id="KW-0472">Membrane</keyword>
<proteinExistence type="predicted"/>
<keyword evidence="1" id="KW-0812">Transmembrane</keyword>